<dbReference type="PANTHER" id="PTHR30629">
    <property type="entry name" value="PROPHAGE INTEGRASE"/>
    <property type="match status" value="1"/>
</dbReference>
<keyword evidence="7" id="KW-1185">Reference proteome</keyword>
<protein>
    <submittedName>
        <fullName evidence="6">Tyrosine-type recombinase/integrase</fullName>
    </submittedName>
</protein>
<keyword evidence="2" id="KW-0229">DNA integration</keyword>
<dbReference type="SUPFAM" id="SSF56349">
    <property type="entry name" value="DNA breaking-rejoining enzymes"/>
    <property type="match status" value="1"/>
</dbReference>
<dbReference type="AlphaFoldDB" id="A0A972NQC7"/>
<dbReference type="Proteomes" id="UP000655523">
    <property type="component" value="Unassembled WGS sequence"/>
</dbReference>
<evidence type="ECO:0000259" key="5">
    <source>
        <dbReference type="PROSITE" id="PS51898"/>
    </source>
</evidence>
<evidence type="ECO:0000256" key="1">
    <source>
        <dbReference type="ARBA" id="ARBA00008857"/>
    </source>
</evidence>
<dbReference type="CDD" id="cd00801">
    <property type="entry name" value="INT_P4_C"/>
    <property type="match status" value="1"/>
</dbReference>
<accession>A0A972NQC7</accession>
<dbReference type="InterPro" id="IPR002104">
    <property type="entry name" value="Integrase_catalytic"/>
</dbReference>
<dbReference type="EMBL" id="WOEZ01000100">
    <property type="protein sequence ID" value="NPT56724.1"/>
    <property type="molecule type" value="Genomic_DNA"/>
</dbReference>
<dbReference type="Gene3D" id="3.30.160.390">
    <property type="entry name" value="Integrase, DNA-binding domain"/>
    <property type="match status" value="1"/>
</dbReference>
<comment type="caution">
    <text evidence="6">The sequence shown here is derived from an EMBL/GenBank/DDBJ whole genome shotgun (WGS) entry which is preliminary data.</text>
</comment>
<evidence type="ECO:0000256" key="3">
    <source>
        <dbReference type="ARBA" id="ARBA00023125"/>
    </source>
</evidence>
<dbReference type="InterPro" id="IPR010998">
    <property type="entry name" value="Integrase_recombinase_N"/>
</dbReference>
<dbReference type="InterPro" id="IPR011010">
    <property type="entry name" value="DNA_brk_join_enz"/>
</dbReference>
<dbReference type="InterPro" id="IPR025166">
    <property type="entry name" value="Integrase_DNA_bind_dom"/>
</dbReference>
<dbReference type="Pfam" id="PF00589">
    <property type="entry name" value="Phage_integrase"/>
    <property type="match status" value="1"/>
</dbReference>
<name>A0A972NQC7_9BURK</name>
<feature type="domain" description="Tyr recombinase" evidence="5">
    <location>
        <begin position="208"/>
        <end position="388"/>
    </location>
</feature>
<comment type="similarity">
    <text evidence="1">Belongs to the 'phage' integrase family.</text>
</comment>
<dbReference type="PANTHER" id="PTHR30629:SF2">
    <property type="entry name" value="PROPHAGE INTEGRASE INTS-RELATED"/>
    <property type="match status" value="1"/>
</dbReference>
<keyword evidence="3" id="KW-0238">DNA-binding</keyword>
<dbReference type="InterPro" id="IPR038488">
    <property type="entry name" value="Integrase_DNA-bd_sf"/>
</dbReference>
<dbReference type="PROSITE" id="PS51898">
    <property type="entry name" value="TYR_RECOMBINASE"/>
    <property type="match status" value="1"/>
</dbReference>
<evidence type="ECO:0000256" key="4">
    <source>
        <dbReference type="ARBA" id="ARBA00023172"/>
    </source>
</evidence>
<sequence>MATLTDLKARNLKPDDVALPHGGVTGLTLHPSSSKGHGKWVLRFVSPVSGKRRNAGLGSYPEVGIADAGKLAAAMREQMASGIDPLEARAAEAIKPKMPTFKGAAETLHTELLPGWKNAKHGQQWINTLTQYAFPTVGSMPLDAILPRHIADVLRPIWLEKAETAGRLKQRMQAVMAWGWAHGYCNANPVDVVNLLLPQQPGKAVRTQHQPAMPWRAIPAFIGKHLQGGNRYDVTRPMLEFLILTACRSGEVRGLVWQEVDLDAGVWTIPAERMKAKLPHRVPLAKRAVELLKGQQGLHEDLAFPSLRDGVELSDMVLTSFLRRVEAQSDTPGRFATAHGYRSSFRDWCSERGYPRDLAERALAHSVQNKVEAAYHRTDLLEQRRPMMEAWANFVTGTQTSTSDVTQPEMT</sequence>
<dbReference type="GO" id="GO:0015074">
    <property type="term" value="P:DNA integration"/>
    <property type="evidence" value="ECO:0007669"/>
    <property type="project" value="UniProtKB-KW"/>
</dbReference>
<reference evidence="6 7" key="1">
    <citation type="submission" date="2019-11" db="EMBL/GenBank/DDBJ databases">
        <title>Metabolism of dissolved organic matter in forest soils.</title>
        <authorList>
            <person name="Cyle K.T."/>
            <person name="Wilhelm R.C."/>
            <person name="Martinez C.E."/>
        </authorList>
    </citation>
    <scope>NUCLEOTIDE SEQUENCE [LARGE SCALE GENOMIC DNA]</scope>
    <source>
        <strain evidence="6 7">5N</strain>
    </source>
</reference>
<evidence type="ECO:0000313" key="7">
    <source>
        <dbReference type="Proteomes" id="UP000655523"/>
    </source>
</evidence>
<dbReference type="Pfam" id="PF13356">
    <property type="entry name" value="Arm-DNA-bind_3"/>
    <property type="match status" value="1"/>
</dbReference>
<dbReference type="InterPro" id="IPR053876">
    <property type="entry name" value="Phage_int_M"/>
</dbReference>
<keyword evidence="4" id="KW-0233">DNA recombination</keyword>
<dbReference type="Pfam" id="PF22022">
    <property type="entry name" value="Phage_int_M"/>
    <property type="match status" value="1"/>
</dbReference>
<proteinExistence type="inferred from homology"/>
<dbReference type="GO" id="GO:0003677">
    <property type="term" value="F:DNA binding"/>
    <property type="evidence" value="ECO:0007669"/>
    <property type="project" value="UniProtKB-KW"/>
</dbReference>
<dbReference type="GO" id="GO:0006310">
    <property type="term" value="P:DNA recombination"/>
    <property type="evidence" value="ECO:0007669"/>
    <property type="project" value="UniProtKB-KW"/>
</dbReference>
<evidence type="ECO:0000256" key="2">
    <source>
        <dbReference type="ARBA" id="ARBA00022908"/>
    </source>
</evidence>
<dbReference type="Gene3D" id="1.10.150.130">
    <property type="match status" value="1"/>
</dbReference>
<dbReference type="RefSeq" id="WP_172167335.1">
    <property type="nucleotide sequence ID" value="NZ_WOEZ01000100.1"/>
</dbReference>
<gene>
    <name evidence="6" type="ORF">GNZ13_19570</name>
</gene>
<organism evidence="6 7">
    <name type="scientific">Paraburkholderia elongata</name>
    <dbReference type="NCBI Taxonomy" id="2675747"/>
    <lineage>
        <taxon>Bacteria</taxon>
        <taxon>Pseudomonadati</taxon>
        <taxon>Pseudomonadota</taxon>
        <taxon>Betaproteobacteria</taxon>
        <taxon>Burkholderiales</taxon>
        <taxon>Burkholderiaceae</taxon>
        <taxon>Paraburkholderia</taxon>
    </lineage>
</organism>
<dbReference type="InterPro" id="IPR013762">
    <property type="entry name" value="Integrase-like_cat_sf"/>
</dbReference>
<dbReference type="Gene3D" id="1.10.443.10">
    <property type="entry name" value="Intergrase catalytic core"/>
    <property type="match status" value="1"/>
</dbReference>
<dbReference type="InterPro" id="IPR050808">
    <property type="entry name" value="Phage_Integrase"/>
</dbReference>
<evidence type="ECO:0000313" key="6">
    <source>
        <dbReference type="EMBL" id="NPT56724.1"/>
    </source>
</evidence>